<evidence type="ECO:0000256" key="3">
    <source>
        <dbReference type="ARBA" id="ARBA00006958"/>
    </source>
</evidence>
<evidence type="ECO:0000256" key="6">
    <source>
        <dbReference type="ARBA" id="ARBA00022801"/>
    </source>
</evidence>
<keyword evidence="7" id="KW-0539">Nucleus</keyword>
<sequence>MVIVSESILSWKQMCGDLCGISQPTACGAIHTITEVFAGRLRDHIRLPSTHQEAIDAMTWFFDYGGFPGVVAAVDGTHILIANPGGNSSEVYRNVFSINVQVAAGINLKIVDIVARRPGSFNDATIFEGSGLHMAFEEGRIEGHLLGDSEYPCLPFLFTPLPPQNARTEPEIRYNLHHEKSLNAAKHLFGLWKRRFRCLKSGLEYKPYFVVAIICATAVLYNISREVNEPMPDDEFPWVEEVHQPLSPSPDHANRVDHHFREDFISCLSLAVMLNPPVRTYRITSPLEVLLDKKQLFSVQADAVKRDYLDFVLKQEVIDYLK</sequence>
<dbReference type="GO" id="GO:0016787">
    <property type="term" value="F:hydrolase activity"/>
    <property type="evidence" value="ECO:0007669"/>
    <property type="project" value="UniProtKB-KW"/>
</dbReference>
<dbReference type="InterPro" id="IPR045249">
    <property type="entry name" value="HARBI1-like"/>
</dbReference>
<keyword evidence="5" id="KW-0479">Metal-binding</keyword>
<keyword evidence="6" id="KW-0378">Hydrolase</keyword>
<accession>A0A7R9ECK5</accession>
<dbReference type="PANTHER" id="PTHR22930">
    <property type="match status" value="1"/>
</dbReference>
<evidence type="ECO:0000256" key="5">
    <source>
        <dbReference type="ARBA" id="ARBA00022723"/>
    </source>
</evidence>
<comment type="subcellular location">
    <subcellularLocation>
        <location evidence="2">Nucleus</location>
    </subcellularLocation>
</comment>
<dbReference type="PANTHER" id="PTHR22930:SF289">
    <property type="entry name" value="DDE TNP4 DOMAIN-CONTAINING PROTEIN-RELATED"/>
    <property type="match status" value="1"/>
</dbReference>
<evidence type="ECO:0000256" key="2">
    <source>
        <dbReference type="ARBA" id="ARBA00004123"/>
    </source>
</evidence>
<proteinExistence type="inferred from homology"/>
<organism evidence="9">
    <name type="scientific">Timema monikensis</name>
    <dbReference type="NCBI Taxonomy" id="170555"/>
    <lineage>
        <taxon>Eukaryota</taxon>
        <taxon>Metazoa</taxon>
        <taxon>Ecdysozoa</taxon>
        <taxon>Arthropoda</taxon>
        <taxon>Hexapoda</taxon>
        <taxon>Insecta</taxon>
        <taxon>Pterygota</taxon>
        <taxon>Neoptera</taxon>
        <taxon>Polyneoptera</taxon>
        <taxon>Phasmatodea</taxon>
        <taxon>Timematodea</taxon>
        <taxon>Timematoidea</taxon>
        <taxon>Timematidae</taxon>
        <taxon>Timema</taxon>
    </lineage>
</organism>
<protein>
    <recommendedName>
        <fullName evidence="8">DDE Tnp4 domain-containing protein</fullName>
    </recommendedName>
</protein>
<dbReference type="InterPro" id="IPR027806">
    <property type="entry name" value="HARBI1_dom"/>
</dbReference>
<comment type="cofactor">
    <cofactor evidence="1">
        <name>a divalent metal cation</name>
        <dbReference type="ChEBI" id="CHEBI:60240"/>
    </cofactor>
</comment>
<evidence type="ECO:0000256" key="4">
    <source>
        <dbReference type="ARBA" id="ARBA00022722"/>
    </source>
</evidence>
<evidence type="ECO:0000256" key="7">
    <source>
        <dbReference type="ARBA" id="ARBA00023242"/>
    </source>
</evidence>
<evidence type="ECO:0000313" key="9">
    <source>
        <dbReference type="EMBL" id="CAD7430453.1"/>
    </source>
</evidence>
<dbReference type="Pfam" id="PF13359">
    <property type="entry name" value="DDE_Tnp_4"/>
    <property type="match status" value="1"/>
</dbReference>
<dbReference type="EMBL" id="OB794504">
    <property type="protein sequence ID" value="CAD7430453.1"/>
    <property type="molecule type" value="Genomic_DNA"/>
</dbReference>
<dbReference type="GO" id="GO:0046872">
    <property type="term" value="F:metal ion binding"/>
    <property type="evidence" value="ECO:0007669"/>
    <property type="project" value="UniProtKB-KW"/>
</dbReference>
<comment type="similarity">
    <text evidence="3">Belongs to the HARBI1 family.</text>
</comment>
<keyword evidence="4" id="KW-0540">Nuclease</keyword>
<evidence type="ECO:0000256" key="1">
    <source>
        <dbReference type="ARBA" id="ARBA00001968"/>
    </source>
</evidence>
<name>A0A7R9ECK5_9NEOP</name>
<feature type="domain" description="DDE Tnp4" evidence="8">
    <location>
        <begin position="74"/>
        <end position="222"/>
    </location>
</feature>
<reference evidence="9" key="1">
    <citation type="submission" date="2020-11" db="EMBL/GenBank/DDBJ databases">
        <authorList>
            <person name="Tran Van P."/>
        </authorList>
    </citation>
    <scope>NUCLEOTIDE SEQUENCE</scope>
</reference>
<evidence type="ECO:0000259" key="8">
    <source>
        <dbReference type="Pfam" id="PF13359"/>
    </source>
</evidence>
<gene>
    <name evidence="9" type="ORF">TMSB3V08_LOCUS7209</name>
</gene>
<dbReference type="AlphaFoldDB" id="A0A7R9ECK5"/>
<dbReference type="GO" id="GO:0004518">
    <property type="term" value="F:nuclease activity"/>
    <property type="evidence" value="ECO:0007669"/>
    <property type="project" value="UniProtKB-KW"/>
</dbReference>
<dbReference type="GO" id="GO:0005634">
    <property type="term" value="C:nucleus"/>
    <property type="evidence" value="ECO:0007669"/>
    <property type="project" value="UniProtKB-SubCell"/>
</dbReference>